<evidence type="ECO:0000313" key="3">
    <source>
        <dbReference type="Proteomes" id="UP001642720"/>
    </source>
</evidence>
<dbReference type="RefSeq" id="XP_073560003.1">
    <property type="nucleotide sequence ID" value="XM_073701737.1"/>
</dbReference>
<dbReference type="EMBL" id="PPTA01000005">
    <property type="protein sequence ID" value="TFB03802.1"/>
    <property type="molecule type" value="Genomic_DNA"/>
</dbReference>
<keyword evidence="3" id="KW-1185">Reference proteome</keyword>
<comment type="caution">
    <text evidence="2">The sequence shown here is derived from an EMBL/GenBank/DDBJ whole genome shotgun (WGS) entry which is preliminary data.</text>
</comment>
<dbReference type="GeneID" id="300576187"/>
<evidence type="ECO:0000256" key="1">
    <source>
        <dbReference type="SAM" id="MobiDB-lite"/>
    </source>
</evidence>
<organism evidence="2 3">
    <name type="scientific">Trichoderma ghanense</name>
    <dbReference type="NCBI Taxonomy" id="65468"/>
    <lineage>
        <taxon>Eukaryota</taxon>
        <taxon>Fungi</taxon>
        <taxon>Dikarya</taxon>
        <taxon>Ascomycota</taxon>
        <taxon>Pezizomycotina</taxon>
        <taxon>Sordariomycetes</taxon>
        <taxon>Hypocreomycetidae</taxon>
        <taxon>Hypocreales</taxon>
        <taxon>Hypocreaceae</taxon>
        <taxon>Trichoderma</taxon>
    </lineage>
</organism>
<accession>A0ABY2H657</accession>
<name>A0ABY2H657_9HYPO</name>
<gene>
    <name evidence="2" type="ORF">CCMA1212_004433</name>
</gene>
<feature type="region of interest" description="Disordered" evidence="1">
    <location>
        <begin position="1"/>
        <end position="23"/>
    </location>
</feature>
<reference evidence="2 3" key="1">
    <citation type="submission" date="2018-01" db="EMBL/GenBank/DDBJ databases">
        <title>Genome characterization of the sugarcane-associated fungus Trichoderma ghanense CCMA-1212 and their application in lignocelulose bioconversion.</title>
        <authorList>
            <person name="Steindorff A.S."/>
            <person name="Mendes T.D."/>
            <person name="Vilela E.S.D."/>
            <person name="Rodrigues D.S."/>
            <person name="Formighieri E.F."/>
            <person name="Melo I.S."/>
            <person name="Favaro L.C.L."/>
        </authorList>
    </citation>
    <scope>NUCLEOTIDE SEQUENCE [LARGE SCALE GENOMIC DNA]</scope>
    <source>
        <strain evidence="2 3">CCMA-1212</strain>
    </source>
</reference>
<protein>
    <submittedName>
        <fullName evidence="2">Uncharacterized protein</fullName>
    </submittedName>
</protein>
<feature type="compositionally biased region" description="Basic and acidic residues" evidence="1">
    <location>
        <begin position="1"/>
        <end position="19"/>
    </location>
</feature>
<proteinExistence type="predicted"/>
<dbReference type="Proteomes" id="UP001642720">
    <property type="component" value="Unassembled WGS sequence"/>
</dbReference>
<feature type="region of interest" description="Disordered" evidence="1">
    <location>
        <begin position="181"/>
        <end position="200"/>
    </location>
</feature>
<evidence type="ECO:0000313" key="2">
    <source>
        <dbReference type="EMBL" id="TFB03802.1"/>
    </source>
</evidence>
<sequence>MGHFDRRPERLKGRFDASRSIHGRTRTHPPVCLGVERLSFRASFAAIQLGGLTEAPVASSPWTPPASRLLATRLDDGSTIAADRKQRPRLGKHSSATDMIPCSLARTFAGGDWCRTLDPEPKYRYVGTLMQVVEGVSGWRQRGWATAQTPLLDSVHIPNDGVTSSVVVMWLDIVVTDRHRSRSTRATLEPPNHPKSTVRHVTPPFATMLLPASIRAIAPE</sequence>